<evidence type="ECO:0008006" key="4">
    <source>
        <dbReference type="Google" id="ProtNLM"/>
    </source>
</evidence>
<gene>
    <name evidence="2" type="ORF">CCUN_1455</name>
</gene>
<keyword evidence="1" id="KW-1133">Transmembrane helix</keyword>
<protein>
    <recommendedName>
        <fullName evidence="4">B box-type domain-containing protein</fullName>
    </recommendedName>
</protein>
<name>A0A1W6BYB4_9BACT</name>
<dbReference type="RefSeq" id="WP_027305170.1">
    <property type="nucleotide sequence ID" value="NZ_CP020867.1"/>
</dbReference>
<feature type="transmembrane region" description="Helical" evidence="1">
    <location>
        <begin position="91"/>
        <end position="110"/>
    </location>
</feature>
<evidence type="ECO:0000256" key="1">
    <source>
        <dbReference type="SAM" id="Phobius"/>
    </source>
</evidence>
<reference evidence="2 3" key="1">
    <citation type="submission" date="2017-04" db="EMBL/GenBank/DDBJ databases">
        <title>Complete genome sequence of the Campylobacter cuniculorum type strain LMG24588.</title>
        <authorList>
            <person name="Miller W.G."/>
            <person name="Yee E."/>
            <person name="Revez J."/>
            <person name="Bono J.L."/>
            <person name="Rossi M."/>
        </authorList>
    </citation>
    <scope>NUCLEOTIDE SEQUENCE [LARGE SCALE GENOMIC DNA]</scope>
    <source>
        <strain evidence="2 3">LMG 24588</strain>
    </source>
</reference>
<dbReference type="Proteomes" id="UP000192902">
    <property type="component" value="Chromosome"/>
</dbReference>
<feature type="transmembrane region" description="Helical" evidence="1">
    <location>
        <begin position="66"/>
        <end position="85"/>
    </location>
</feature>
<keyword evidence="1" id="KW-0812">Transmembrane</keyword>
<sequence length="194" mass="21890">MNCVTHNEVAAVATCQNCSVGLCKECIDKGLKNDNKPLCKNCSLTQLEQILKELEVASRNIDIRKIVWTIIFIVGGISILYGLYITERDNVFYVIIGLLIWALAGITDLFKMLGGAQSSQDTETAVRNAIRKEKGQDDIIGHSIGYFIGYFIIALGRGLFFPIFYFKLMFFSGKKEIQNQILETQKLKEELESY</sequence>
<dbReference type="AlphaFoldDB" id="A0A1W6BYB4"/>
<dbReference type="STRING" id="1121267.CCUN_1455"/>
<dbReference type="KEGG" id="ccun:CCUN_1455"/>
<dbReference type="OrthoDB" id="5326697at2"/>
<feature type="transmembrane region" description="Helical" evidence="1">
    <location>
        <begin position="144"/>
        <end position="166"/>
    </location>
</feature>
<accession>A0A1W6BYB4</accession>
<proteinExistence type="predicted"/>
<evidence type="ECO:0000313" key="3">
    <source>
        <dbReference type="Proteomes" id="UP000192902"/>
    </source>
</evidence>
<dbReference type="EMBL" id="CP020867">
    <property type="protein sequence ID" value="ARJ57042.1"/>
    <property type="molecule type" value="Genomic_DNA"/>
</dbReference>
<keyword evidence="1" id="KW-0472">Membrane</keyword>
<dbReference type="eggNOG" id="ENOG502ZZAN">
    <property type="taxonomic scope" value="Bacteria"/>
</dbReference>
<evidence type="ECO:0000313" key="2">
    <source>
        <dbReference type="EMBL" id="ARJ57042.1"/>
    </source>
</evidence>
<organism evidence="2 3">
    <name type="scientific">Campylobacter cuniculorum DSM 23162 = LMG 24588</name>
    <dbReference type="NCBI Taxonomy" id="1121267"/>
    <lineage>
        <taxon>Bacteria</taxon>
        <taxon>Pseudomonadati</taxon>
        <taxon>Campylobacterota</taxon>
        <taxon>Epsilonproteobacteria</taxon>
        <taxon>Campylobacterales</taxon>
        <taxon>Campylobacteraceae</taxon>
        <taxon>Campylobacter</taxon>
    </lineage>
</organism>